<dbReference type="EMBL" id="UOFX01000010">
    <property type="protein sequence ID" value="VAX05886.1"/>
    <property type="molecule type" value="Genomic_DNA"/>
</dbReference>
<dbReference type="PANTHER" id="PTHR37526:SF1">
    <property type="entry name" value="PROTEIN TUSB"/>
    <property type="match status" value="1"/>
</dbReference>
<dbReference type="Gene3D" id="3.40.1260.10">
    <property type="entry name" value="DsrEFH-like"/>
    <property type="match status" value="1"/>
</dbReference>
<sequence>MAILHTINKSPYEKNSLESCLRYAKKGSALLFIEDGIYAVVKGSSVAADLVNATDEISLYCLESDVKARGFASTKIMEVVQLVDYDGFVDLSVEYDKVQAWL</sequence>
<dbReference type="Pfam" id="PF04077">
    <property type="entry name" value="DsrH"/>
    <property type="match status" value="1"/>
</dbReference>
<dbReference type="AlphaFoldDB" id="A0A3B1AIZ8"/>
<dbReference type="GO" id="GO:0002143">
    <property type="term" value="P:tRNA wobble position uridine thiolation"/>
    <property type="evidence" value="ECO:0007669"/>
    <property type="project" value="InterPro"/>
</dbReference>
<dbReference type="NCBIfam" id="TIGR03011">
    <property type="entry name" value="sulf_tusB_dsrH"/>
    <property type="match status" value="1"/>
</dbReference>
<evidence type="ECO:0008006" key="2">
    <source>
        <dbReference type="Google" id="ProtNLM"/>
    </source>
</evidence>
<accession>A0A3B1AIZ8</accession>
<dbReference type="GO" id="GO:1990228">
    <property type="term" value="C:sulfurtransferase complex"/>
    <property type="evidence" value="ECO:0007669"/>
    <property type="project" value="TreeGrafter"/>
</dbReference>
<dbReference type="InterPro" id="IPR007215">
    <property type="entry name" value="Sulphur_relay_TusB/DsrH"/>
</dbReference>
<reference evidence="1" key="1">
    <citation type="submission" date="2018-06" db="EMBL/GenBank/DDBJ databases">
        <authorList>
            <person name="Zhirakovskaya E."/>
        </authorList>
    </citation>
    <scope>NUCLEOTIDE SEQUENCE</scope>
</reference>
<organism evidence="1">
    <name type="scientific">hydrothermal vent metagenome</name>
    <dbReference type="NCBI Taxonomy" id="652676"/>
    <lineage>
        <taxon>unclassified sequences</taxon>
        <taxon>metagenomes</taxon>
        <taxon>ecological metagenomes</taxon>
    </lineage>
</organism>
<evidence type="ECO:0000313" key="1">
    <source>
        <dbReference type="EMBL" id="VAX05886.1"/>
    </source>
</evidence>
<name>A0A3B1AIZ8_9ZZZZ</name>
<proteinExistence type="predicted"/>
<gene>
    <name evidence="1" type="ORF">MNBD_GAMMA26-612</name>
</gene>
<dbReference type="InterPro" id="IPR027396">
    <property type="entry name" value="DsrEFH-like"/>
</dbReference>
<dbReference type="PANTHER" id="PTHR37526">
    <property type="entry name" value="PROTEIN TUSB"/>
    <property type="match status" value="1"/>
</dbReference>
<protein>
    <recommendedName>
        <fullName evidence="2">tRNA 5-methylaminomethyl-2-thiouridine synthase subunit TusB</fullName>
    </recommendedName>
</protein>
<dbReference type="SUPFAM" id="SSF75169">
    <property type="entry name" value="DsrEFH-like"/>
    <property type="match status" value="1"/>
</dbReference>